<dbReference type="Proteomes" id="UP000241848">
    <property type="component" value="Unassembled WGS sequence"/>
</dbReference>
<protein>
    <recommendedName>
        <fullName evidence="3">Prevent-host-death protein</fullName>
    </recommendedName>
</protein>
<proteinExistence type="predicted"/>
<name>A0A2T2WJ43_9FIRM</name>
<accession>A0A2T2WJ43</accession>
<evidence type="ECO:0000313" key="1">
    <source>
        <dbReference type="EMBL" id="PSR22258.1"/>
    </source>
</evidence>
<gene>
    <name evidence="1" type="ORF">C7B45_07780</name>
</gene>
<dbReference type="AlphaFoldDB" id="A0A2T2WJ43"/>
<dbReference type="EMBL" id="PXYV01000020">
    <property type="protein sequence ID" value="PSR22258.1"/>
    <property type="molecule type" value="Genomic_DNA"/>
</dbReference>
<reference evidence="1 2" key="1">
    <citation type="journal article" date="2014" name="BMC Genomics">
        <title>Comparison of environmental and isolate Sulfobacillus genomes reveals diverse carbon, sulfur, nitrogen, and hydrogen metabolisms.</title>
        <authorList>
            <person name="Justice N.B."/>
            <person name="Norman A."/>
            <person name="Brown C.T."/>
            <person name="Singh A."/>
            <person name="Thomas B.C."/>
            <person name="Banfield J.F."/>
        </authorList>
    </citation>
    <scope>NUCLEOTIDE SEQUENCE [LARGE SCALE GENOMIC DNA]</scope>
    <source>
        <strain evidence="1">AMDSBA3</strain>
    </source>
</reference>
<evidence type="ECO:0000313" key="2">
    <source>
        <dbReference type="Proteomes" id="UP000241848"/>
    </source>
</evidence>
<comment type="caution">
    <text evidence="1">The sequence shown here is derived from an EMBL/GenBank/DDBJ whole genome shotgun (WGS) entry which is preliminary data.</text>
</comment>
<organism evidence="1 2">
    <name type="scientific">Sulfobacillus acidophilus</name>
    <dbReference type="NCBI Taxonomy" id="53633"/>
    <lineage>
        <taxon>Bacteria</taxon>
        <taxon>Bacillati</taxon>
        <taxon>Bacillota</taxon>
        <taxon>Clostridia</taxon>
        <taxon>Eubacteriales</taxon>
        <taxon>Clostridiales Family XVII. Incertae Sedis</taxon>
        <taxon>Sulfobacillus</taxon>
    </lineage>
</organism>
<sequence>MKTVGVREFRDHATSYLAGAEPIAVSNRGVVIGFYIPLQRDHEQTERALKQLGTKVQQILADTGMSEDELADLFRLRAPIE</sequence>
<evidence type="ECO:0008006" key="3">
    <source>
        <dbReference type="Google" id="ProtNLM"/>
    </source>
</evidence>